<dbReference type="OrthoDB" id="706213at2"/>
<keyword evidence="1" id="KW-0472">Membrane</keyword>
<keyword evidence="1" id="KW-1133">Transmembrane helix</keyword>
<evidence type="ECO:0000256" key="1">
    <source>
        <dbReference type="SAM" id="Phobius"/>
    </source>
</evidence>
<protein>
    <submittedName>
        <fullName evidence="2">Uncharacterized protein</fullName>
    </submittedName>
</protein>
<reference evidence="2 3" key="1">
    <citation type="submission" date="2018-09" db="EMBL/GenBank/DDBJ databases">
        <title>Genomic Encyclopedia of Type Strains, Phase III (KMG-III): the genomes of soil and plant-associated and newly described type strains.</title>
        <authorList>
            <person name="Whitman W."/>
        </authorList>
    </citation>
    <scope>NUCLEOTIDE SEQUENCE [LARGE SCALE GENOMIC DNA]</scope>
    <source>
        <strain evidence="2 3">CECT 7938</strain>
    </source>
</reference>
<dbReference type="Proteomes" id="UP000286246">
    <property type="component" value="Unassembled WGS sequence"/>
</dbReference>
<sequence>MVNEVPSEKIYYHPNWKRITIAVILVLIGTGTLWVDMAPFWGSIPWLPLKLICILIGFWMLKNSKKAVRAKTDTRGFYFKRMPARHAFKKAMADLDLLVFVPFVQIVNIRITASIWEGTRLELETTQGKEILTMLNVLSRKEKQQIYQTIKRFGIANVVKAQEEKGKIDYIKKPAVD</sequence>
<feature type="transmembrane region" description="Helical" evidence="1">
    <location>
        <begin position="43"/>
        <end position="61"/>
    </location>
</feature>
<evidence type="ECO:0000313" key="2">
    <source>
        <dbReference type="EMBL" id="RKE56563.1"/>
    </source>
</evidence>
<dbReference type="AlphaFoldDB" id="A0A420BIN5"/>
<dbReference type="EMBL" id="RAPY01000001">
    <property type="protein sequence ID" value="RKE56563.1"/>
    <property type="molecule type" value="Genomic_DNA"/>
</dbReference>
<evidence type="ECO:0000313" key="3">
    <source>
        <dbReference type="Proteomes" id="UP000286246"/>
    </source>
</evidence>
<dbReference type="RefSeq" id="WP_120258219.1">
    <property type="nucleotide sequence ID" value="NZ_RAPY01000001.1"/>
</dbReference>
<gene>
    <name evidence="2" type="ORF">DFQ12_1428</name>
</gene>
<keyword evidence="1" id="KW-0812">Transmembrane</keyword>
<feature type="transmembrane region" description="Helical" evidence="1">
    <location>
        <begin position="19"/>
        <end position="37"/>
    </location>
</feature>
<organism evidence="2 3">
    <name type="scientific">Sphingobacterium detergens</name>
    <dbReference type="NCBI Taxonomy" id="1145106"/>
    <lineage>
        <taxon>Bacteria</taxon>
        <taxon>Pseudomonadati</taxon>
        <taxon>Bacteroidota</taxon>
        <taxon>Sphingobacteriia</taxon>
        <taxon>Sphingobacteriales</taxon>
        <taxon>Sphingobacteriaceae</taxon>
        <taxon>Sphingobacterium</taxon>
    </lineage>
</organism>
<comment type="caution">
    <text evidence="2">The sequence shown here is derived from an EMBL/GenBank/DDBJ whole genome shotgun (WGS) entry which is preliminary data.</text>
</comment>
<name>A0A420BIN5_SPHD1</name>
<keyword evidence="3" id="KW-1185">Reference proteome</keyword>
<accession>A0A420BIN5</accession>
<proteinExistence type="predicted"/>